<dbReference type="EMBL" id="BPLR01005190">
    <property type="protein sequence ID" value="GIY00530.1"/>
    <property type="molecule type" value="Genomic_DNA"/>
</dbReference>
<proteinExistence type="predicted"/>
<evidence type="ECO:0000313" key="2">
    <source>
        <dbReference type="EMBL" id="GIY00530.1"/>
    </source>
</evidence>
<dbReference type="SUPFAM" id="SSF52540">
    <property type="entry name" value="P-loop containing nucleoside triphosphate hydrolases"/>
    <property type="match status" value="1"/>
</dbReference>
<feature type="region of interest" description="Disordered" evidence="1">
    <location>
        <begin position="1"/>
        <end position="26"/>
    </location>
</feature>
<evidence type="ECO:0008006" key="4">
    <source>
        <dbReference type="Google" id="ProtNLM"/>
    </source>
</evidence>
<keyword evidence="3" id="KW-1185">Reference proteome</keyword>
<comment type="caution">
    <text evidence="2">The sequence shown here is derived from an EMBL/GenBank/DDBJ whole genome shotgun (WGS) entry which is preliminary data.</text>
</comment>
<dbReference type="AlphaFoldDB" id="A0AAV4PXL7"/>
<evidence type="ECO:0000313" key="3">
    <source>
        <dbReference type="Proteomes" id="UP001054945"/>
    </source>
</evidence>
<dbReference type="Proteomes" id="UP001054945">
    <property type="component" value="Unassembled WGS sequence"/>
</dbReference>
<reference evidence="2 3" key="1">
    <citation type="submission" date="2021-06" db="EMBL/GenBank/DDBJ databases">
        <title>Caerostris extrusa draft genome.</title>
        <authorList>
            <person name="Kono N."/>
            <person name="Arakawa K."/>
        </authorList>
    </citation>
    <scope>NUCLEOTIDE SEQUENCE [LARGE SCALE GENOMIC DNA]</scope>
</reference>
<dbReference type="CDD" id="cd00882">
    <property type="entry name" value="Ras_like_GTPase"/>
    <property type="match status" value="1"/>
</dbReference>
<evidence type="ECO:0000256" key="1">
    <source>
        <dbReference type="SAM" id="MobiDB-lite"/>
    </source>
</evidence>
<name>A0AAV4PXL7_CAEEX</name>
<accession>A0AAV4PXL7</accession>
<dbReference type="Gene3D" id="3.40.50.300">
    <property type="entry name" value="P-loop containing nucleotide triphosphate hydrolases"/>
    <property type="match status" value="1"/>
</dbReference>
<protein>
    <recommendedName>
        <fullName evidence="4">G domain-containing protein</fullName>
    </recommendedName>
</protein>
<sequence length="341" mass="38252">MNPSHSLHTLVGLNSPTVNDRQGATNDGDTEIKAIFDLLENGEKEIKLSDKYKDVVLVLGNTGSGKSTFTQWLAGDNTKLISKEINEGEFIIEDNNRIGDSTLKSKTIFPELVVDEKTSTAYYDCPGFSDTRSSSNDIVTTYFIKKVLDHAESVKLVFVISYPSVRKGVDRQDFTNLLRHVSDLVKDIDKFKTSIALVATKVDNRYVKRGKSLVLVDDGKVIEGIAGFLQEAREYLVETSKNPQVSSKETKFYEKAMKFVDVLLIKKDIRYSKIGIFRRPDEPGPLSNITLLQEGKELVGNIIHEDLKFTEKDSNDFGYTISEKSKNDVHNLVEEINQNVG</sequence>
<organism evidence="2 3">
    <name type="scientific">Caerostris extrusa</name>
    <name type="common">Bark spider</name>
    <name type="synonym">Caerostris bankana</name>
    <dbReference type="NCBI Taxonomy" id="172846"/>
    <lineage>
        <taxon>Eukaryota</taxon>
        <taxon>Metazoa</taxon>
        <taxon>Ecdysozoa</taxon>
        <taxon>Arthropoda</taxon>
        <taxon>Chelicerata</taxon>
        <taxon>Arachnida</taxon>
        <taxon>Araneae</taxon>
        <taxon>Araneomorphae</taxon>
        <taxon>Entelegynae</taxon>
        <taxon>Araneoidea</taxon>
        <taxon>Araneidae</taxon>
        <taxon>Caerostris</taxon>
    </lineage>
</organism>
<gene>
    <name evidence="2" type="primary">AVEN_192397_1</name>
    <name evidence="2" type="ORF">CEXT_769441</name>
</gene>
<dbReference type="InterPro" id="IPR027417">
    <property type="entry name" value="P-loop_NTPase"/>
</dbReference>